<dbReference type="VEuPathDB" id="VectorBase:PPAPM1_000017"/>
<dbReference type="EMBL" id="AJVK01017930">
    <property type="status" value="NOT_ANNOTATED_CDS"/>
    <property type="molecule type" value="Genomic_DNA"/>
</dbReference>
<sequence>MGISFYNRKPIFVPGRCNDNEYLYPGDHADEWVCDCQPGFVYYPDTSVCYLVHRRGPCQENQILILPKGKVIPECVTNPCGNDGLVRFQNACYELHKAGPCRFPELSNVVDVNVTTLEIQCQKLSVDLSNRFSEDEIKQYEVQGEVPACAKGSKRQINGQCQ</sequence>
<dbReference type="PANTHER" id="PTHR21177">
    <property type="entry name" value="IP06524P-RELATED"/>
    <property type="match status" value="1"/>
</dbReference>
<dbReference type="InterPro" id="IPR031993">
    <property type="entry name" value="DUF4789"/>
</dbReference>
<proteinExistence type="predicted"/>
<reference evidence="1" key="1">
    <citation type="submission" date="2022-08" db="UniProtKB">
        <authorList>
            <consortium name="EnsemblMetazoa"/>
        </authorList>
    </citation>
    <scope>IDENTIFICATION</scope>
    <source>
        <strain evidence="1">Israel</strain>
    </source>
</reference>
<protein>
    <submittedName>
        <fullName evidence="1">Uncharacterized protein</fullName>
    </submittedName>
</protein>
<organism evidence="1 2">
    <name type="scientific">Phlebotomus papatasi</name>
    <name type="common">Sandfly</name>
    <dbReference type="NCBI Taxonomy" id="29031"/>
    <lineage>
        <taxon>Eukaryota</taxon>
        <taxon>Metazoa</taxon>
        <taxon>Ecdysozoa</taxon>
        <taxon>Arthropoda</taxon>
        <taxon>Hexapoda</taxon>
        <taxon>Insecta</taxon>
        <taxon>Pterygota</taxon>
        <taxon>Neoptera</taxon>
        <taxon>Endopterygota</taxon>
        <taxon>Diptera</taxon>
        <taxon>Nematocera</taxon>
        <taxon>Psychodoidea</taxon>
        <taxon>Psychodidae</taxon>
        <taxon>Phlebotomus</taxon>
        <taxon>Phlebotomus</taxon>
    </lineage>
</organism>
<dbReference type="Pfam" id="PF16033">
    <property type="entry name" value="DUF4789"/>
    <property type="match status" value="1"/>
</dbReference>
<evidence type="ECO:0000313" key="1">
    <source>
        <dbReference type="EnsemblMetazoa" id="PPAI010232-PA"/>
    </source>
</evidence>
<accession>A0A1B0DNZ6</accession>
<evidence type="ECO:0000313" key="2">
    <source>
        <dbReference type="Proteomes" id="UP000092462"/>
    </source>
</evidence>
<dbReference type="Proteomes" id="UP000092462">
    <property type="component" value="Unassembled WGS sequence"/>
</dbReference>
<dbReference type="PANTHER" id="PTHR21177:SF4">
    <property type="entry name" value="IP06524P"/>
    <property type="match status" value="1"/>
</dbReference>
<dbReference type="EnsemblMetazoa" id="PPAI010232-RA">
    <property type="protein sequence ID" value="PPAI010232-PA"/>
    <property type="gene ID" value="PPAI010232"/>
</dbReference>
<dbReference type="AlphaFoldDB" id="A0A1B0DNZ6"/>
<name>A0A1B0DNZ6_PHLPP</name>
<keyword evidence="2" id="KW-1185">Reference proteome</keyword>
<dbReference type="VEuPathDB" id="VectorBase:PPAI010232"/>